<dbReference type="Pfam" id="PF00651">
    <property type="entry name" value="BTB"/>
    <property type="match status" value="1"/>
</dbReference>
<dbReference type="PANTHER" id="PTHR47843">
    <property type="entry name" value="BTB DOMAIN-CONTAINING PROTEIN-RELATED"/>
    <property type="match status" value="1"/>
</dbReference>
<accession>A0A1L7XP09</accession>
<sequence>MSLPTLPNTPLPSAPNSPIKMSSPNDVSTGASSSTAFETKSKPLSFAEEIGFDVVHITVGSTVKKTFVVYKAPLCHKVAYFDHMFNGNWREAQSQTANLPEDVCEAFALFVIWVIKDKIELPVNSETDSSIPTLIHLFAFAEKYNITTLADQTLERLSTLMLESDCLPIPSDIELAYDITHENSKLRSFMLKLFVYITFHSDESEDVYGWSKATMQPLMQSCTDLCTDFFATIFGQGAQEKKDPRGELGCDLHQHREDEDCPYKQLASPTHVKPMLRKGSTSKKSGSPLKKRKR</sequence>
<keyword evidence="4" id="KW-1185">Reference proteome</keyword>
<protein>
    <recommendedName>
        <fullName evidence="2">BTB domain-containing protein</fullName>
    </recommendedName>
</protein>
<evidence type="ECO:0000256" key="1">
    <source>
        <dbReference type="SAM" id="MobiDB-lite"/>
    </source>
</evidence>
<feature type="domain" description="BTB" evidence="2">
    <location>
        <begin position="56"/>
        <end position="157"/>
    </location>
</feature>
<name>A0A1L7XP09_9HELO</name>
<dbReference type="SUPFAM" id="SSF54695">
    <property type="entry name" value="POZ domain"/>
    <property type="match status" value="1"/>
</dbReference>
<feature type="compositionally biased region" description="Polar residues" evidence="1">
    <location>
        <begin position="19"/>
        <end position="34"/>
    </location>
</feature>
<organism evidence="3 4">
    <name type="scientific">Phialocephala subalpina</name>
    <dbReference type="NCBI Taxonomy" id="576137"/>
    <lineage>
        <taxon>Eukaryota</taxon>
        <taxon>Fungi</taxon>
        <taxon>Dikarya</taxon>
        <taxon>Ascomycota</taxon>
        <taxon>Pezizomycotina</taxon>
        <taxon>Leotiomycetes</taxon>
        <taxon>Helotiales</taxon>
        <taxon>Mollisiaceae</taxon>
        <taxon>Phialocephala</taxon>
        <taxon>Phialocephala fortinii species complex</taxon>
    </lineage>
</organism>
<dbReference type="InterPro" id="IPR000210">
    <property type="entry name" value="BTB/POZ_dom"/>
</dbReference>
<dbReference type="PANTHER" id="PTHR47843:SF2">
    <property type="entry name" value="BTB DOMAIN-CONTAINING PROTEIN"/>
    <property type="match status" value="1"/>
</dbReference>
<dbReference type="Proteomes" id="UP000184330">
    <property type="component" value="Unassembled WGS sequence"/>
</dbReference>
<dbReference type="AlphaFoldDB" id="A0A1L7XP09"/>
<dbReference type="EMBL" id="FJOG01000039">
    <property type="protein sequence ID" value="CZR66758.1"/>
    <property type="molecule type" value="Genomic_DNA"/>
</dbReference>
<evidence type="ECO:0000259" key="2">
    <source>
        <dbReference type="Pfam" id="PF00651"/>
    </source>
</evidence>
<dbReference type="Gene3D" id="3.30.710.10">
    <property type="entry name" value="Potassium Channel Kv1.1, Chain A"/>
    <property type="match status" value="1"/>
</dbReference>
<proteinExistence type="predicted"/>
<feature type="region of interest" description="Disordered" evidence="1">
    <location>
        <begin position="261"/>
        <end position="294"/>
    </location>
</feature>
<feature type="region of interest" description="Disordered" evidence="1">
    <location>
        <begin position="1"/>
        <end position="34"/>
    </location>
</feature>
<gene>
    <name evidence="3" type="ORF">PAC_16659</name>
</gene>
<reference evidence="3 4" key="1">
    <citation type="submission" date="2016-03" db="EMBL/GenBank/DDBJ databases">
        <authorList>
            <person name="Ploux O."/>
        </authorList>
    </citation>
    <scope>NUCLEOTIDE SEQUENCE [LARGE SCALE GENOMIC DNA]</scope>
    <source>
        <strain evidence="3 4">UAMH 11012</strain>
    </source>
</reference>
<dbReference type="OrthoDB" id="194443at2759"/>
<dbReference type="InterPro" id="IPR011333">
    <property type="entry name" value="SKP1/BTB/POZ_sf"/>
</dbReference>
<evidence type="ECO:0000313" key="3">
    <source>
        <dbReference type="EMBL" id="CZR66758.1"/>
    </source>
</evidence>
<evidence type="ECO:0000313" key="4">
    <source>
        <dbReference type="Proteomes" id="UP000184330"/>
    </source>
</evidence>